<name>A0A3S1H2Y9_ELYCH</name>
<protein>
    <submittedName>
        <fullName evidence="2">Uncharacterized protein</fullName>
    </submittedName>
</protein>
<accession>A0A3S1H2Y9</accession>
<gene>
    <name evidence="2" type="ORF">EGW08_021042</name>
</gene>
<dbReference type="EMBL" id="RQTK01001258">
    <property type="protein sequence ID" value="RUS71190.1"/>
    <property type="molecule type" value="Genomic_DNA"/>
</dbReference>
<keyword evidence="3" id="KW-1185">Reference proteome</keyword>
<dbReference type="AlphaFoldDB" id="A0A3S1H2Y9"/>
<sequence length="166" mass="17946">MSVEKVSFVNIMREYANISQRLSSNSLANMNLDNVSIKIKRYTADAASSGLTDATEKEAVVDNGEAGPQLKTSGELENEVYVEIVRGYCEDFPHKEANFDLPGDLGKVKIHLNRGRQGVSPNPVEVAMSSSSGNGARATVKTHPPSFSSTSLTSVFPYLRLYVSGS</sequence>
<dbReference type="OrthoDB" id="10529650at2759"/>
<evidence type="ECO:0000256" key="1">
    <source>
        <dbReference type="SAM" id="MobiDB-lite"/>
    </source>
</evidence>
<proteinExistence type="predicted"/>
<dbReference type="Proteomes" id="UP000271974">
    <property type="component" value="Unassembled WGS sequence"/>
</dbReference>
<evidence type="ECO:0000313" key="2">
    <source>
        <dbReference type="EMBL" id="RUS71190.1"/>
    </source>
</evidence>
<evidence type="ECO:0000313" key="3">
    <source>
        <dbReference type="Proteomes" id="UP000271974"/>
    </source>
</evidence>
<organism evidence="2 3">
    <name type="scientific">Elysia chlorotica</name>
    <name type="common">Eastern emerald elysia</name>
    <name type="synonym">Sea slug</name>
    <dbReference type="NCBI Taxonomy" id="188477"/>
    <lineage>
        <taxon>Eukaryota</taxon>
        <taxon>Metazoa</taxon>
        <taxon>Spiralia</taxon>
        <taxon>Lophotrochozoa</taxon>
        <taxon>Mollusca</taxon>
        <taxon>Gastropoda</taxon>
        <taxon>Heterobranchia</taxon>
        <taxon>Euthyneura</taxon>
        <taxon>Panpulmonata</taxon>
        <taxon>Sacoglossa</taxon>
        <taxon>Placobranchoidea</taxon>
        <taxon>Plakobranchidae</taxon>
        <taxon>Elysia</taxon>
    </lineage>
</organism>
<feature type="region of interest" description="Disordered" evidence="1">
    <location>
        <begin position="117"/>
        <end position="146"/>
    </location>
</feature>
<reference evidence="2 3" key="1">
    <citation type="submission" date="2019-01" db="EMBL/GenBank/DDBJ databases">
        <title>A draft genome assembly of the solar-powered sea slug Elysia chlorotica.</title>
        <authorList>
            <person name="Cai H."/>
            <person name="Li Q."/>
            <person name="Fang X."/>
            <person name="Li J."/>
            <person name="Curtis N.E."/>
            <person name="Altenburger A."/>
            <person name="Shibata T."/>
            <person name="Feng M."/>
            <person name="Maeda T."/>
            <person name="Schwartz J.A."/>
            <person name="Shigenobu S."/>
            <person name="Lundholm N."/>
            <person name="Nishiyama T."/>
            <person name="Yang H."/>
            <person name="Hasebe M."/>
            <person name="Li S."/>
            <person name="Pierce S.K."/>
            <person name="Wang J."/>
        </authorList>
    </citation>
    <scope>NUCLEOTIDE SEQUENCE [LARGE SCALE GENOMIC DNA]</scope>
    <source>
        <strain evidence="2">EC2010</strain>
        <tissue evidence="2">Whole organism of an adult</tissue>
    </source>
</reference>
<comment type="caution">
    <text evidence="2">The sequence shown here is derived from an EMBL/GenBank/DDBJ whole genome shotgun (WGS) entry which is preliminary data.</text>
</comment>